<evidence type="ECO:0000259" key="1">
    <source>
        <dbReference type="PROSITE" id="PS50878"/>
    </source>
</evidence>
<comment type="caution">
    <text evidence="2">The sequence shown here is derived from an EMBL/GenBank/DDBJ whole genome shotgun (WGS) entry which is preliminary data.</text>
</comment>
<protein>
    <recommendedName>
        <fullName evidence="1">Reverse transcriptase domain-containing protein</fullName>
    </recommendedName>
</protein>
<dbReference type="EMBL" id="JANPWB010000012">
    <property type="protein sequence ID" value="KAJ1117221.1"/>
    <property type="molecule type" value="Genomic_DNA"/>
</dbReference>
<dbReference type="SUPFAM" id="SSF56219">
    <property type="entry name" value="DNase I-like"/>
    <property type="match status" value="1"/>
</dbReference>
<evidence type="ECO:0000313" key="3">
    <source>
        <dbReference type="Proteomes" id="UP001066276"/>
    </source>
</evidence>
<dbReference type="PROSITE" id="PS50878">
    <property type="entry name" value="RT_POL"/>
    <property type="match status" value="1"/>
</dbReference>
<dbReference type="Proteomes" id="UP001066276">
    <property type="component" value="Chromosome 8"/>
</dbReference>
<dbReference type="InterPro" id="IPR036691">
    <property type="entry name" value="Endo/exonu/phosph_ase_sf"/>
</dbReference>
<sequence length="890" mass="99377">MNASSAPDIAIAIPEGYKIVRRDRNANQMGGGIAIIHRNTIRITTSTDITLTSAEHLHFQIHTNPNTTLRGTLIYRPPGPRTQFSEDIADFVSPHALPSADYILLGDLNYHLENNNDHNTSTLLANLGLKQLVSTPTHLAGHTLDAVFSSSTDILFSHATELQWTDHSCVHFTFKRTTTHQHQQQAAHRSWNKITADQLATSLSQHPPASSANPSQAADNLTKWISNCADELAPLRTPPSRPGSKKAPWFTDELKCSKKNLRALEKVWKREPTPDNRTSYKLATRKHHQLIRAAKKTAFKDRLNNNAHNSKELFNIVNELSNPSAGNNKITPSQDLCNSLASYFHNKIADIHNSFNNQPTHTMTEQPPPTTTLHAWTPISTEDTIRTMNSIHSGSPTDPCPHHVFNKADAVIAPHLRDIINTSFDTTIFPESWKHAELSALLKKPTADPTDLKNHRPISLLPFPAKVIEKTVNKQMAAFLETNGSLDPSQSGFRANHSTETALIAATDDIRALMDNGETAALILLDLSAAFDTVCHRTLVRRLSNIGIKDKALEWIISFLDGRTQRVRLPPYKSEASEVICGVPQGSSLSPTLFNVYMSPLAAIVRKHNLSIISYADDTQLILSLTNDPAAARANLHEGMKEVAEWMTTSRLKLNSDKTEVLILGSSPSAWDDSWWPPALGTAPKPTDHARNLGFILDSSLSMTRQVNNVSSACFNILRTLRKIFWWIPTETRRTVTQALVTSRLDYGNALYAGTTAKLQKRLQRIQNASARLILDIPRSSHISGHLRDLHWLPVNKRITFRLLTHAHKALHDQGPSYLNSRVNFYAPTRHLRSANHALAAVPRIRRATTGGRSFSYLAAKNWNSLPTDLRLTQDHLSFRKKLKTWLFEQ</sequence>
<proteinExistence type="predicted"/>
<feature type="domain" description="Reverse transcriptase" evidence="1">
    <location>
        <begin position="422"/>
        <end position="697"/>
    </location>
</feature>
<keyword evidence="3" id="KW-1185">Reference proteome</keyword>
<dbReference type="Pfam" id="PF00078">
    <property type="entry name" value="RVT_1"/>
    <property type="match status" value="1"/>
</dbReference>
<dbReference type="SUPFAM" id="SSF56672">
    <property type="entry name" value="DNA/RNA polymerases"/>
    <property type="match status" value="1"/>
</dbReference>
<evidence type="ECO:0000313" key="2">
    <source>
        <dbReference type="EMBL" id="KAJ1117221.1"/>
    </source>
</evidence>
<dbReference type="CDD" id="cd01650">
    <property type="entry name" value="RT_nLTR_like"/>
    <property type="match status" value="1"/>
</dbReference>
<dbReference type="InterPro" id="IPR043502">
    <property type="entry name" value="DNA/RNA_pol_sf"/>
</dbReference>
<name>A0AAV7NNZ4_PLEWA</name>
<gene>
    <name evidence="2" type="ORF">NDU88_005421</name>
</gene>
<dbReference type="Gene3D" id="3.60.10.10">
    <property type="entry name" value="Endonuclease/exonuclease/phosphatase"/>
    <property type="match status" value="1"/>
</dbReference>
<dbReference type="InterPro" id="IPR000477">
    <property type="entry name" value="RT_dom"/>
</dbReference>
<reference evidence="2" key="1">
    <citation type="journal article" date="2022" name="bioRxiv">
        <title>Sequencing and chromosome-scale assembly of the giantPleurodeles waltlgenome.</title>
        <authorList>
            <person name="Brown T."/>
            <person name="Elewa A."/>
            <person name="Iarovenko S."/>
            <person name="Subramanian E."/>
            <person name="Araus A.J."/>
            <person name="Petzold A."/>
            <person name="Susuki M."/>
            <person name="Suzuki K.-i.T."/>
            <person name="Hayashi T."/>
            <person name="Toyoda A."/>
            <person name="Oliveira C."/>
            <person name="Osipova E."/>
            <person name="Leigh N.D."/>
            <person name="Simon A."/>
            <person name="Yun M.H."/>
        </authorList>
    </citation>
    <scope>NUCLEOTIDE SEQUENCE</scope>
    <source>
        <strain evidence="2">20211129_DDA</strain>
        <tissue evidence="2">Liver</tissue>
    </source>
</reference>
<organism evidence="2 3">
    <name type="scientific">Pleurodeles waltl</name>
    <name type="common">Iberian ribbed newt</name>
    <dbReference type="NCBI Taxonomy" id="8319"/>
    <lineage>
        <taxon>Eukaryota</taxon>
        <taxon>Metazoa</taxon>
        <taxon>Chordata</taxon>
        <taxon>Craniata</taxon>
        <taxon>Vertebrata</taxon>
        <taxon>Euteleostomi</taxon>
        <taxon>Amphibia</taxon>
        <taxon>Batrachia</taxon>
        <taxon>Caudata</taxon>
        <taxon>Salamandroidea</taxon>
        <taxon>Salamandridae</taxon>
        <taxon>Pleurodelinae</taxon>
        <taxon>Pleurodeles</taxon>
    </lineage>
</organism>
<dbReference type="AlphaFoldDB" id="A0AAV7NNZ4"/>
<accession>A0AAV7NNZ4</accession>
<dbReference type="PANTHER" id="PTHR33332">
    <property type="entry name" value="REVERSE TRANSCRIPTASE DOMAIN-CONTAINING PROTEIN"/>
    <property type="match status" value="1"/>
</dbReference>